<protein>
    <submittedName>
        <fullName evidence="2">Uncharacterized protein</fullName>
    </submittedName>
</protein>
<evidence type="ECO:0000313" key="2">
    <source>
        <dbReference type="EMBL" id="CAL1388980.1"/>
    </source>
</evidence>
<keyword evidence="3" id="KW-1185">Reference proteome</keyword>
<evidence type="ECO:0000256" key="1">
    <source>
        <dbReference type="SAM" id="MobiDB-lite"/>
    </source>
</evidence>
<name>A0AAV2ESM2_9ROSI</name>
<dbReference type="AlphaFoldDB" id="A0AAV2ESM2"/>
<gene>
    <name evidence="2" type="ORF">LTRI10_LOCUS29871</name>
</gene>
<proteinExistence type="predicted"/>
<feature type="region of interest" description="Disordered" evidence="1">
    <location>
        <begin position="141"/>
        <end position="168"/>
    </location>
</feature>
<reference evidence="2 3" key="1">
    <citation type="submission" date="2024-04" db="EMBL/GenBank/DDBJ databases">
        <authorList>
            <person name="Fracassetti M."/>
        </authorList>
    </citation>
    <scope>NUCLEOTIDE SEQUENCE [LARGE SCALE GENOMIC DNA]</scope>
</reference>
<accession>A0AAV2ESM2</accession>
<dbReference type="Proteomes" id="UP001497516">
    <property type="component" value="Chromosome 5"/>
</dbReference>
<feature type="region of interest" description="Disordered" evidence="1">
    <location>
        <begin position="1"/>
        <end position="23"/>
    </location>
</feature>
<feature type="region of interest" description="Disordered" evidence="1">
    <location>
        <begin position="79"/>
        <end position="103"/>
    </location>
</feature>
<organism evidence="2 3">
    <name type="scientific">Linum trigynum</name>
    <dbReference type="NCBI Taxonomy" id="586398"/>
    <lineage>
        <taxon>Eukaryota</taxon>
        <taxon>Viridiplantae</taxon>
        <taxon>Streptophyta</taxon>
        <taxon>Embryophyta</taxon>
        <taxon>Tracheophyta</taxon>
        <taxon>Spermatophyta</taxon>
        <taxon>Magnoliopsida</taxon>
        <taxon>eudicotyledons</taxon>
        <taxon>Gunneridae</taxon>
        <taxon>Pentapetalae</taxon>
        <taxon>rosids</taxon>
        <taxon>fabids</taxon>
        <taxon>Malpighiales</taxon>
        <taxon>Linaceae</taxon>
        <taxon>Linum</taxon>
    </lineage>
</organism>
<evidence type="ECO:0000313" key="3">
    <source>
        <dbReference type="Proteomes" id="UP001497516"/>
    </source>
</evidence>
<dbReference type="EMBL" id="OZ034818">
    <property type="protein sequence ID" value="CAL1388980.1"/>
    <property type="molecule type" value="Genomic_DNA"/>
</dbReference>
<sequence length="168" mass="18302">MQPMLQPIKPCDPDNKATQELGCGPTNSLLLARVHEEERNDTFLRLFLPHFLSRRPRGQPDPSAVFPFVTRLEEFVGSVQSESLTNPPDSPSLSPPQAHSKPSSFLCPAVSRGFHHCVSSSSSSVSVVALPSSRSSALHLATTFLPDPPTLSSGPRGPHFLGRQQRQK</sequence>